<comment type="caution">
    <text evidence="4">The sequence shown here is derived from an EMBL/GenBank/DDBJ whole genome shotgun (WGS) entry which is preliminary data.</text>
</comment>
<gene>
    <name evidence="4" type="ORF">J2S55_001357</name>
</gene>
<reference evidence="4 5" key="1">
    <citation type="submission" date="2023-07" db="EMBL/GenBank/DDBJ databases">
        <title>Sequencing the genomes of 1000 actinobacteria strains.</title>
        <authorList>
            <person name="Klenk H.-P."/>
        </authorList>
    </citation>
    <scope>NUCLEOTIDE SEQUENCE [LARGE SCALE GENOMIC DNA]</scope>
    <source>
        <strain evidence="4 5">DSM 44109</strain>
    </source>
</reference>
<keyword evidence="1" id="KW-0863">Zinc-finger</keyword>
<keyword evidence="1" id="KW-0479">Metal-binding</keyword>
<dbReference type="Proteomes" id="UP001230426">
    <property type="component" value="Unassembled WGS sequence"/>
</dbReference>
<dbReference type="InterPro" id="IPR007527">
    <property type="entry name" value="Znf_SWIM"/>
</dbReference>
<organism evidence="4 5">
    <name type="scientific">Streptosporangium brasiliense</name>
    <dbReference type="NCBI Taxonomy" id="47480"/>
    <lineage>
        <taxon>Bacteria</taxon>
        <taxon>Bacillati</taxon>
        <taxon>Actinomycetota</taxon>
        <taxon>Actinomycetes</taxon>
        <taxon>Streptosporangiales</taxon>
        <taxon>Streptosporangiaceae</taxon>
        <taxon>Streptosporangium</taxon>
    </lineage>
</organism>
<proteinExistence type="predicted"/>
<protein>
    <recommendedName>
        <fullName evidence="3">SWIM-type domain-containing protein</fullName>
    </recommendedName>
</protein>
<name>A0ABT9QYN5_9ACTN</name>
<feature type="region of interest" description="Disordered" evidence="2">
    <location>
        <begin position="440"/>
        <end position="517"/>
    </location>
</feature>
<accession>A0ABT9QYN5</accession>
<dbReference type="EMBL" id="JAUSRB010000001">
    <property type="protein sequence ID" value="MDP9862098.1"/>
    <property type="molecule type" value="Genomic_DNA"/>
</dbReference>
<dbReference type="PROSITE" id="PS50966">
    <property type="entry name" value="ZF_SWIM"/>
    <property type="match status" value="1"/>
</dbReference>
<evidence type="ECO:0000256" key="1">
    <source>
        <dbReference type="PROSITE-ProRule" id="PRU00325"/>
    </source>
</evidence>
<feature type="domain" description="SWIM-type" evidence="3">
    <location>
        <begin position="402"/>
        <end position="437"/>
    </location>
</feature>
<dbReference type="RefSeq" id="WP_306858093.1">
    <property type="nucleotide sequence ID" value="NZ_JAUSRB010000001.1"/>
</dbReference>
<dbReference type="Pfam" id="PF04434">
    <property type="entry name" value="SWIM"/>
    <property type="match status" value="1"/>
</dbReference>
<evidence type="ECO:0000313" key="5">
    <source>
        <dbReference type="Proteomes" id="UP001230426"/>
    </source>
</evidence>
<sequence>MTNAVQAYSYAGLSTLSEGHLGLSTSGGRTATGFLDHPRFFSGLLTQAAPAAAGLLAVADVALARYHRPQPGFTRDPVVTCGGDRLRFESFSACGGVYARLDVLGAALDGEVFDRGTTNVDVNNPLREALARVGGRDPLHVGVGPDELTVTTLDGAVVEKKVPLPARWLRGFAEVQVIAAGFDLRAELPGPHAVRFLRSLPKRAAAEVWAVPTGRELRVSERQAPGGVHLAGVGRLATMTPLLRFVKALRVYGPADGSGSSAWELELPGMRYTLTLSPQAWRGFSGEGAVLDDLSGEEVADDADLVGLLLNFEPTLELGLLAERSGLPPERVRAALTQLGTAGRVGYDLAEAAHFHRELPYDRDHVAALNPRLTSARALVAGGAVRLTGPGAAEVTTDGGVRAVGLADGSCTCPWWYDHRGSRGPCKHVLAARILARELPGAPDRERPGVLTSEAAAPGSPGTAAPGTAAPKTAAPGTAGSETSGLQTAASETVGSDTSGPETALTARALRPQEPSR</sequence>
<feature type="compositionally biased region" description="Low complexity" evidence="2">
    <location>
        <begin position="455"/>
        <end position="480"/>
    </location>
</feature>
<feature type="compositionally biased region" description="Polar residues" evidence="2">
    <location>
        <begin position="481"/>
        <end position="501"/>
    </location>
</feature>
<evidence type="ECO:0000256" key="2">
    <source>
        <dbReference type="SAM" id="MobiDB-lite"/>
    </source>
</evidence>
<keyword evidence="1" id="KW-0862">Zinc</keyword>
<keyword evidence="5" id="KW-1185">Reference proteome</keyword>
<evidence type="ECO:0000313" key="4">
    <source>
        <dbReference type="EMBL" id="MDP9862098.1"/>
    </source>
</evidence>
<evidence type="ECO:0000259" key="3">
    <source>
        <dbReference type="PROSITE" id="PS50966"/>
    </source>
</evidence>